<dbReference type="InterPro" id="IPR002589">
    <property type="entry name" value="Macro_dom"/>
</dbReference>
<reference evidence="2 3" key="2">
    <citation type="journal article" date="2015" name="Stand. Genomic Sci.">
        <title>Draft genome sequence of marine-derived Streptomyces sp. TP-A0598, a producer of anti-MRSA antibiotic lydicamycins.</title>
        <authorList>
            <person name="Komaki H."/>
            <person name="Ichikawa N."/>
            <person name="Hosoyama A."/>
            <person name="Fujita N."/>
            <person name="Igarashi Y."/>
        </authorList>
    </citation>
    <scope>NUCLEOTIDE SEQUENCE [LARGE SCALE GENOMIC DNA]</scope>
    <source>
        <strain evidence="2 3">NBRC 110027</strain>
    </source>
</reference>
<name>A0A0P4RHH9_9ACTN</name>
<evidence type="ECO:0000313" key="2">
    <source>
        <dbReference type="EMBL" id="GAO12364.1"/>
    </source>
</evidence>
<dbReference type="RefSeq" id="WP_042161289.1">
    <property type="nucleotide sequence ID" value="NZ_BBNO01000010.1"/>
</dbReference>
<dbReference type="CDD" id="cd02908">
    <property type="entry name" value="Macro_OAADPr_deacetylase"/>
    <property type="match status" value="1"/>
</dbReference>
<reference evidence="3" key="1">
    <citation type="submission" date="2014-09" db="EMBL/GenBank/DDBJ databases">
        <title>Whole genome shotgun sequence of Streptomyces sp. NBRC 110027.</title>
        <authorList>
            <person name="Komaki H."/>
            <person name="Ichikawa N."/>
            <person name="Katano-Makiyama Y."/>
            <person name="Hosoyama A."/>
            <person name="Hashimoto M."/>
            <person name="Uohara A."/>
            <person name="Kitahashi Y."/>
            <person name="Ohji S."/>
            <person name="Kimura A."/>
            <person name="Yamazoe A."/>
            <person name="Igarashi Y."/>
            <person name="Fujita N."/>
        </authorList>
    </citation>
    <scope>NUCLEOTIDE SEQUENCE [LARGE SCALE GENOMIC DNA]</scope>
    <source>
        <strain evidence="3">NBRC 110027</strain>
    </source>
</reference>
<protein>
    <recommendedName>
        <fullName evidence="1">Macro domain-containing protein</fullName>
    </recommendedName>
</protein>
<dbReference type="SUPFAM" id="SSF52949">
    <property type="entry name" value="Macro domain-like"/>
    <property type="match status" value="1"/>
</dbReference>
<evidence type="ECO:0000259" key="1">
    <source>
        <dbReference type="PROSITE" id="PS51154"/>
    </source>
</evidence>
<dbReference type="Proteomes" id="UP000048965">
    <property type="component" value="Unassembled WGS sequence"/>
</dbReference>
<sequence>MSTSLTLIQGDITEQAVDAVVNAANSSLLGGGGVDGAIHRRGGPEILDECRALRAAQYGRGLPTGQAVATTAGRLPARWVIHTVGPVWAKSEDRSELLASCYRESLRVADDLGARTVAFPAISTGVYGWPLADGARTAVATVRAAVAVSPDAFDEIRFVVFDDHARETYETALAEEGGAG</sequence>
<proteinExistence type="predicted"/>
<dbReference type="PROSITE" id="PS51154">
    <property type="entry name" value="MACRO"/>
    <property type="match status" value="1"/>
</dbReference>
<dbReference type="EMBL" id="BBNO01000010">
    <property type="protein sequence ID" value="GAO12364.1"/>
    <property type="molecule type" value="Genomic_DNA"/>
</dbReference>
<dbReference type="Pfam" id="PF01661">
    <property type="entry name" value="Macro"/>
    <property type="match status" value="1"/>
</dbReference>
<organism evidence="2 3">
    <name type="scientific">Streptomyces lydicamycinicus</name>
    <dbReference type="NCBI Taxonomy" id="1546107"/>
    <lineage>
        <taxon>Bacteria</taxon>
        <taxon>Bacillati</taxon>
        <taxon>Actinomycetota</taxon>
        <taxon>Actinomycetes</taxon>
        <taxon>Kitasatosporales</taxon>
        <taxon>Streptomycetaceae</taxon>
        <taxon>Streptomyces</taxon>
    </lineage>
</organism>
<dbReference type="Gene3D" id="3.40.220.10">
    <property type="entry name" value="Leucine Aminopeptidase, subunit E, domain 1"/>
    <property type="match status" value="1"/>
</dbReference>
<evidence type="ECO:0000313" key="3">
    <source>
        <dbReference type="Proteomes" id="UP000048965"/>
    </source>
</evidence>
<accession>A0A0P4RHH9</accession>
<dbReference type="SMART" id="SM00506">
    <property type="entry name" value="A1pp"/>
    <property type="match status" value="1"/>
</dbReference>
<dbReference type="PANTHER" id="PTHR11106">
    <property type="entry name" value="GANGLIOSIDE INDUCED DIFFERENTIATION ASSOCIATED PROTEIN 2-RELATED"/>
    <property type="match status" value="1"/>
</dbReference>
<dbReference type="OrthoDB" id="6194521at2"/>
<dbReference type="AlphaFoldDB" id="A0A0P4RHH9"/>
<dbReference type="InterPro" id="IPR043472">
    <property type="entry name" value="Macro_dom-like"/>
</dbReference>
<feature type="domain" description="Macro" evidence="1">
    <location>
        <begin position="1"/>
        <end position="177"/>
    </location>
</feature>
<comment type="caution">
    <text evidence="2">The sequence shown here is derived from an EMBL/GenBank/DDBJ whole genome shotgun (WGS) entry which is preliminary data.</text>
</comment>
<dbReference type="NCBIfam" id="NF001664">
    <property type="entry name" value="PRK00431.1-6"/>
    <property type="match status" value="1"/>
</dbReference>
<keyword evidence="3" id="KW-1185">Reference proteome</keyword>
<dbReference type="PANTHER" id="PTHR11106:SF27">
    <property type="entry name" value="MACRO DOMAIN-CONTAINING PROTEIN"/>
    <property type="match status" value="1"/>
</dbReference>
<gene>
    <name evidence="2" type="ORF">TPA0598_10_03340</name>
</gene>